<dbReference type="Gene3D" id="3.30.70.270">
    <property type="match status" value="1"/>
</dbReference>
<dbReference type="InterPro" id="IPR050951">
    <property type="entry name" value="Retrovirus_Pol_polyprotein"/>
</dbReference>
<dbReference type="InterPro" id="IPR036397">
    <property type="entry name" value="RNaseH_sf"/>
</dbReference>
<comment type="caution">
    <text evidence="2">The sequence shown here is derived from an EMBL/GenBank/DDBJ whole genome shotgun (WGS) entry which is preliminary data.</text>
</comment>
<dbReference type="InterPro" id="IPR043502">
    <property type="entry name" value="DNA/RNA_pol_sf"/>
</dbReference>
<accession>A0AAD7SIM9</accession>
<organism evidence="2 3">
    <name type="scientific">Aldrovandia affinis</name>
    <dbReference type="NCBI Taxonomy" id="143900"/>
    <lineage>
        <taxon>Eukaryota</taxon>
        <taxon>Metazoa</taxon>
        <taxon>Chordata</taxon>
        <taxon>Craniata</taxon>
        <taxon>Vertebrata</taxon>
        <taxon>Euteleostomi</taxon>
        <taxon>Actinopterygii</taxon>
        <taxon>Neopterygii</taxon>
        <taxon>Teleostei</taxon>
        <taxon>Notacanthiformes</taxon>
        <taxon>Halosauridae</taxon>
        <taxon>Aldrovandia</taxon>
    </lineage>
</organism>
<reference evidence="2" key="1">
    <citation type="journal article" date="2023" name="Science">
        <title>Genome structures resolve the early diversification of teleost fishes.</title>
        <authorList>
            <person name="Parey E."/>
            <person name="Louis A."/>
            <person name="Montfort J."/>
            <person name="Bouchez O."/>
            <person name="Roques C."/>
            <person name="Iampietro C."/>
            <person name="Lluch J."/>
            <person name="Castinel A."/>
            <person name="Donnadieu C."/>
            <person name="Desvignes T."/>
            <person name="Floi Bucao C."/>
            <person name="Jouanno E."/>
            <person name="Wen M."/>
            <person name="Mejri S."/>
            <person name="Dirks R."/>
            <person name="Jansen H."/>
            <person name="Henkel C."/>
            <person name="Chen W.J."/>
            <person name="Zahm M."/>
            <person name="Cabau C."/>
            <person name="Klopp C."/>
            <person name="Thompson A.W."/>
            <person name="Robinson-Rechavi M."/>
            <person name="Braasch I."/>
            <person name="Lecointre G."/>
            <person name="Bobe J."/>
            <person name="Postlethwait J.H."/>
            <person name="Berthelot C."/>
            <person name="Roest Crollius H."/>
            <person name="Guiguen Y."/>
        </authorList>
    </citation>
    <scope>NUCLEOTIDE SEQUENCE</scope>
    <source>
        <strain evidence="2">NC1722</strain>
    </source>
</reference>
<evidence type="ECO:0000313" key="3">
    <source>
        <dbReference type="Proteomes" id="UP001221898"/>
    </source>
</evidence>
<sequence length="405" mass="45578">MVLHETGPWLGTVTCLAPGAGDPRYATALTKNKTELQSFLGLLIFYSCFLPNKATILEPLHRLLDQSASWQWSDAHKKAYNTAKQLLQSEDVLAHYDETKPLALVCDASPYGLGALLFHVEPNGREAPICFASRTLTSMERNYAQIDKEALAVIFAVKEIHQYISGRHFVVFTDHKPLLGLLHHSKPMPAVLSPCMLRWSVLLGAYDYELSYRPGKQLANADALSRLPLPTTETETPPPLEVLLLEMVPEAPLHATRIAALTLKDPVLSRVLCWVLHGWPTEVPDSSFKPFISRHHELSAHKNCLLWGSRVVIPNLARKEVLAMLRDAHPGIVHMKGLARSYAWWPDIIVSDNGASFTSAEFQEFSRRNGIRHTQLPQSLEIMVTCQGYLRNHHWNRPHLQGQEH</sequence>
<name>A0AAD7SIM9_9TELE</name>
<dbReference type="PANTHER" id="PTHR37984">
    <property type="entry name" value="PROTEIN CBG26694"/>
    <property type="match status" value="1"/>
</dbReference>
<dbReference type="InterPro" id="IPR043128">
    <property type="entry name" value="Rev_trsase/Diguanyl_cyclase"/>
</dbReference>
<evidence type="ECO:0000313" key="2">
    <source>
        <dbReference type="EMBL" id="KAJ8403254.1"/>
    </source>
</evidence>
<dbReference type="PANTHER" id="PTHR37984:SF12">
    <property type="entry name" value="RIBONUCLEASE H"/>
    <property type="match status" value="1"/>
</dbReference>
<dbReference type="GO" id="GO:0006259">
    <property type="term" value="P:DNA metabolic process"/>
    <property type="evidence" value="ECO:0007669"/>
    <property type="project" value="UniProtKB-ARBA"/>
</dbReference>
<feature type="domain" description="Reverse transcriptase/retrotransposon-derived protein RNase H-like" evidence="1">
    <location>
        <begin position="72"/>
        <end position="171"/>
    </location>
</feature>
<dbReference type="EMBL" id="JAINUG010000059">
    <property type="protein sequence ID" value="KAJ8403254.1"/>
    <property type="molecule type" value="Genomic_DNA"/>
</dbReference>
<dbReference type="Proteomes" id="UP001221898">
    <property type="component" value="Unassembled WGS sequence"/>
</dbReference>
<dbReference type="FunFam" id="3.30.70.270:FF:000020">
    <property type="entry name" value="Transposon Tf2-6 polyprotein-like Protein"/>
    <property type="match status" value="1"/>
</dbReference>
<gene>
    <name evidence="2" type="ORF">AAFF_G00354710</name>
</gene>
<protein>
    <recommendedName>
        <fullName evidence="1">Reverse transcriptase/retrotransposon-derived protein RNase H-like domain-containing protein</fullName>
    </recommendedName>
</protein>
<dbReference type="CDD" id="cd09274">
    <property type="entry name" value="RNase_HI_RT_Ty3"/>
    <property type="match status" value="1"/>
</dbReference>
<keyword evidence="3" id="KW-1185">Reference proteome</keyword>
<dbReference type="SUPFAM" id="SSF56672">
    <property type="entry name" value="DNA/RNA polymerases"/>
    <property type="match status" value="1"/>
</dbReference>
<dbReference type="SUPFAM" id="SSF53098">
    <property type="entry name" value="Ribonuclease H-like"/>
    <property type="match status" value="1"/>
</dbReference>
<dbReference type="InterPro" id="IPR012337">
    <property type="entry name" value="RNaseH-like_sf"/>
</dbReference>
<proteinExistence type="predicted"/>
<dbReference type="Pfam" id="PF17919">
    <property type="entry name" value="RT_RNaseH_2"/>
    <property type="match status" value="1"/>
</dbReference>
<dbReference type="Gene3D" id="3.30.420.10">
    <property type="entry name" value="Ribonuclease H-like superfamily/Ribonuclease H"/>
    <property type="match status" value="1"/>
</dbReference>
<evidence type="ECO:0000259" key="1">
    <source>
        <dbReference type="Pfam" id="PF17919"/>
    </source>
</evidence>
<dbReference type="AlphaFoldDB" id="A0AAD7SIM9"/>
<dbReference type="InterPro" id="IPR041577">
    <property type="entry name" value="RT_RNaseH_2"/>
</dbReference>
<dbReference type="GO" id="GO:0003676">
    <property type="term" value="F:nucleic acid binding"/>
    <property type="evidence" value="ECO:0007669"/>
    <property type="project" value="InterPro"/>
</dbReference>